<evidence type="ECO:0000256" key="3">
    <source>
        <dbReference type="ARBA" id="ARBA00022691"/>
    </source>
</evidence>
<dbReference type="Proteomes" id="UP000039865">
    <property type="component" value="Unassembled WGS sequence"/>
</dbReference>
<name>A0A078A5E7_STYLE</name>
<evidence type="ECO:0000313" key="7">
    <source>
        <dbReference type="Proteomes" id="UP000039865"/>
    </source>
</evidence>
<dbReference type="InterPro" id="IPR029063">
    <property type="entry name" value="SAM-dependent_MTases_sf"/>
</dbReference>
<dbReference type="SUPFAM" id="SSF53335">
    <property type="entry name" value="S-adenosyl-L-methionine-dependent methyltransferases"/>
    <property type="match status" value="1"/>
</dbReference>
<dbReference type="EMBL" id="CCKQ01006101">
    <property type="protein sequence ID" value="CDW77394.1"/>
    <property type="molecule type" value="Genomic_DNA"/>
</dbReference>
<keyword evidence="3 4" id="KW-0949">S-adenosyl-L-methionine</keyword>
<dbReference type="Pfam" id="PF22528">
    <property type="entry name" value="PRMT_C"/>
    <property type="match status" value="1"/>
</dbReference>
<sequence length="271" mass="32403">MWNRDSEYICCKIRSWSQYAKDIVKKNGFEDKITIIKGKVEEIELPVQQVDIIVSEWMGYFLIYESMLDTVIFARDKWLKKDKGYIYPDIYRMYMAGFQDRTQYKNSKSQFWNDIYGINMDQIGYLVYVEPSIETVEKEAIVTDVCTFFEIDLNTCKKDDAIFANQYTIKMLKGEKIDGIVTWFDVEFRKGLEKIYRFTTGPFSTQTHWKQTIFYIDGEYDLEVGDELYGSIAVRKNKKHPRELDIKFSFNTRDKFGEQLSERYIQYFQMT</sequence>
<dbReference type="InParanoid" id="A0A078A5E7"/>
<dbReference type="GO" id="GO:0042054">
    <property type="term" value="F:histone methyltransferase activity"/>
    <property type="evidence" value="ECO:0007669"/>
    <property type="project" value="TreeGrafter"/>
</dbReference>
<organism evidence="6 7">
    <name type="scientific">Stylonychia lemnae</name>
    <name type="common">Ciliate</name>
    <dbReference type="NCBI Taxonomy" id="5949"/>
    <lineage>
        <taxon>Eukaryota</taxon>
        <taxon>Sar</taxon>
        <taxon>Alveolata</taxon>
        <taxon>Ciliophora</taxon>
        <taxon>Intramacronucleata</taxon>
        <taxon>Spirotrichea</taxon>
        <taxon>Stichotrichia</taxon>
        <taxon>Sporadotrichida</taxon>
        <taxon>Oxytrichidae</taxon>
        <taxon>Stylonychinae</taxon>
        <taxon>Stylonychia</taxon>
    </lineage>
</organism>
<keyword evidence="7" id="KW-1185">Reference proteome</keyword>
<protein>
    <submittedName>
        <fullName evidence="6">Protein arginine n-methyltransferase</fullName>
    </submittedName>
</protein>
<keyword evidence="1 4" id="KW-0489">Methyltransferase</keyword>
<feature type="domain" description="Protein arginine N-methyltransferase" evidence="5">
    <location>
        <begin position="92"/>
        <end position="254"/>
    </location>
</feature>
<gene>
    <name evidence="6" type="primary">Contig16830.g17932</name>
    <name evidence="6" type="ORF">STYLEM_6354</name>
</gene>
<dbReference type="AlphaFoldDB" id="A0A078A5E7"/>
<dbReference type="PROSITE" id="PS51678">
    <property type="entry name" value="SAM_MT_PRMT"/>
    <property type="match status" value="1"/>
</dbReference>
<keyword evidence="2 4" id="KW-0808">Transferase</keyword>
<dbReference type="Gene3D" id="3.40.50.150">
    <property type="entry name" value="Vaccinia Virus protein VP39"/>
    <property type="match status" value="1"/>
</dbReference>
<evidence type="ECO:0000313" key="6">
    <source>
        <dbReference type="EMBL" id="CDW77394.1"/>
    </source>
</evidence>
<evidence type="ECO:0000256" key="4">
    <source>
        <dbReference type="PROSITE-ProRule" id="PRU01015"/>
    </source>
</evidence>
<accession>A0A078A5E7</accession>
<dbReference type="InterPro" id="IPR055135">
    <property type="entry name" value="PRMT_dom"/>
</dbReference>
<dbReference type="OMA" id="EREXARE"/>
<dbReference type="OrthoDB" id="7848332at2759"/>
<dbReference type="InterPro" id="IPR025799">
    <property type="entry name" value="Arg_MeTrfase"/>
</dbReference>
<dbReference type="Gene3D" id="2.70.160.11">
    <property type="entry name" value="Hnrnp arginine n-methyltransferase1"/>
    <property type="match status" value="1"/>
</dbReference>
<reference evidence="6 7" key="1">
    <citation type="submission" date="2014-06" db="EMBL/GenBank/DDBJ databases">
        <authorList>
            <person name="Swart Estienne"/>
        </authorList>
    </citation>
    <scope>NUCLEOTIDE SEQUENCE [LARGE SCALE GENOMIC DNA]</scope>
    <source>
        <strain evidence="6 7">130c</strain>
    </source>
</reference>
<dbReference type="GO" id="GO:0016274">
    <property type="term" value="F:protein-arginine N-methyltransferase activity"/>
    <property type="evidence" value="ECO:0007669"/>
    <property type="project" value="InterPro"/>
</dbReference>
<proteinExistence type="predicted"/>
<evidence type="ECO:0000256" key="2">
    <source>
        <dbReference type="ARBA" id="ARBA00022679"/>
    </source>
</evidence>
<dbReference type="FunFam" id="3.40.50.150:FF:000664">
    <property type="entry name" value="Protein arginine methyltransferase 3"/>
    <property type="match status" value="1"/>
</dbReference>
<dbReference type="GO" id="GO:0032259">
    <property type="term" value="P:methylation"/>
    <property type="evidence" value="ECO:0007669"/>
    <property type="project" value="UniProtKB-KW"/>
</dbReference>
<dbReference type="GO" id="GO:0005634">
    <property type="term" value="C:nucleus"/>
    <property type="evidence" value="ECO:0007669"/>
    <property type="project" value="TreeGrafter"/>
</dbReference>
<dbReference type="PANTHER" id="PTHR11006">
    <property type="entry name" value="PROTEIN ARGININE N-METHYLTRANSFERASE"/>
    <property type="match status" value="1"/>
</dbReference>
<evidence type="ECO:0000256" key="1">
    <source>
        <dbReference type="ARBA" id="ARBA00022603"/>
    </source>
</evidence>
<dbReference type="PANTHER" id="PTHR11006:SF53">
    <property type="entry name" value="PROTEIN ARGININE N-METHYLTRANSFERASE 3"/>
    <property type="match status" value="1"/>
</dbReference>
<evidence type="ECO:0000259" key="5">
    <source>
        <dbReference type="Pfam" id="PF22528"/>
    </source>
</evidence>